<proteinExistence type="predicted"/>
<dbReference type="RefSeq" id="WP_213172765.1">
    <property type="nucleotide sequence ID" value="NZ_CP070496.1"/>
</dbReference>
<keyword evidence="5" id="KW-1185">Reference proteome</keyword>
<sequence length="320" mass="35086">MSTSADLSRLFNLIPYLAARPEGVSYEQAAADFGTTVEKLQRDLKLLWMCGLPGYGPGDLIDIAFDDDGVRVKFDAGMSRPVRLAPQEAMALQVALRVLAGTPGVANHEAITSAMDKIASAAGRAHVPSATVAETVAERNASEFVALVESGRAARITYYSPARDASSERVIDPVEVVTSGGHAYLRAWCRSSESMRQFRLDRIDSCTWLDEEAVTDRVSDEEPAAPTDFLSGQLPVLELNIGTSLRWIAEAYPCEELTAVASGRWRVRLRYRDIDWAKRFILGLGPDAEVIAPEQLRRSVVSEARAALQRYADLEDRIAL</sequence>
<protein>
    <submittedName>
        <fullName evidence="4">WYL domain-containing protein</fullName>
    </submittedName>
</protein>
<dbReference type="EMBL" id="CP070496">
    <property type="protein sequence ID" value="QSB06756.1"/>
    <property type="molecule type" value="Genomic_DNA"/>
</dbReference>
<name>A0A895XW50_9ACTN</name>
<dbReference type="InterPro" id="IPR043839">
    <property type="entry name" value="PafC_HTH"/>
</dbReference>
<evidence type="ECO:0000313" key="4">
    <source>
        <dbReference type="EMBL" id="QSB06756.1"/>
    </source>
</evidence>
<dbReference type="InterPro" id="IPR057727">
    <property type="entry name" value="WCX_dom"/>
</dbReference>
<dbReference type="InterPro" id="IPR051534">
    <property type="entry name" value="CBASS_pafABC_assoc_protein"/>
</dbReference>
<dbReference type="Pfam" id="PF25583">
    <property type="entry name" value="WCX"/>
    <property type="match status" value="1"/>
</dbReference>
<dbReference type="Pfam" id="PF19187">
    <property type="entry name" value="HTH_PafC"/>
    <property type="match status" value="1"/>
</dbReference>
<accession>A0A895XW50</accession>
<evidence type="ECO:0000259" key="2">
    <source>
        <dbReference type="Pfam" id="PF19187"/>
    </source>
</evidence>
<evidence type="ECO:0000259" key="1">
    <source>
        <dbReference type="Pfam" id="PF13280"/>
    </source>
</evidence>
<feature type="domain" description="WYL" evidence="1">
    <location>
        <begin position="148"/>
        <end position="206"/>
    </location>
</feature>
<evidence type="ECO:0000313" key="5">
    <source>
        <dbReference type="Proteomes" id="UP000662939"/>
    </source>
</evidence>
<organism evidence="4 5">
    <name type="scientific">Natronoglycomyces albus</name>
    <dbReference type="NCBI Taxonomy" id="2811108"/>
    <lineage>
        <taxon>Bacteria</taxon>
        <taxon>Bacillati</taxon>
        <taxon>Actinomycetota</taxon>
        <taxon>Actinomycetes</taxon>
        <taxon>Glycomycetales</taxon>
        <taxon>Glycomycetaceae</taxon>
        <taxon>Natronoglycomyces</taxon>
    </lineage>
</organism>
<dbReference type="Proteomes" id="UP000662939">
    <property type="component" value="Chromosome"/>
</dbReference>
<dbReference type="PIRSF" id="PIRSF016838">
    <property type="entry name" value="PafC"/>
    <property type="match status" value="1"/>
</dbReference>
<evidence type="ECO:0000259" key="3">
    <source>
        <dbReference type="Pfam" id="PF25583"/>
    </source>
</evidence>
<dbReference type="PANTHER" id="PTHR34580">
    <property type="match status" value="1"/>
</dbReference>
<dbReference type="Pfam" id="PF13280">
    <property type="entry name" value="WYL"/>
    <property type="match status" value="1"/>
</dbReference>
<reference evidence="4" key="1">
    <citation type="submission" date="2021-02" db="EMBL/GenBank/DDBJ databases">
        <title>Natronoglycomyces albus gen. nov., sp. nov, a haloalkaliphilic actinobacterium from a soda solonchak soil.</title>
        <authorList>
            <person name="Sorokin D.Y."/>
            <person name="Khijniak T.V."/>
            <person name="Zakharycheva A.P."/>
            <person name="Boueva O.V."/>
            <person name="Ariskina E.V."/>
            <person name="Hahnke R.L."/>
            <person name="Bunk B."/>
            <person name="Sproer C."/>
            <person name="Schumann P."/>
            <person name="Evtushenko L.I."/>
            <person name="Kublanov I.V."/>
        </authorList>
    </citation>
    <scope>NUCLEOTIDE SEQUENCE</scope>
    <source>
        <strain evidence="4">DSM 106290</strain>
    </source>
</reference>
<dbReference type="KEGG" id="nav:JQS30_07675"/>
<dbReference type="InterPro" id="IPR028349">
    <property type="entry name" value="PafC-like"/>
</dbReference>
<dbReference type="PANTHER" id="PTHR34580:SF1">
    <property type="entry name" value="PROTEIN PAFC"/>
    <property type="match status" value="1"/>
</dbReference>
<feature type="domain" description="PafC HTH" evidence="2">
    <location>
        <begin position="6"/>
        <end position="119"/>
    </location>
</feature>
<dbReference type="InterPro" id="IPR026881">
    <property type="entry name" value="WYL_dom"/>
</dbReference>
<feature type="domain" description="WCX" evidence="3">
    <location>
        <begin position="246"/>
        <end position="308"/>
    </location>
</feature>
<dbReference type="PROSITE" id="PS52050">
    <property type="entry name" value="WYL"/>
    <property type="match status" value="1"/>
</dbReference>
<gene>
    <name evidence="4" type="ORF">JQS30_07675</name>
</gene>
<dbReference type="AlphaFoldDB" id="A0A895XW50"/>